<dbReference type="RefSeq" id="WP_075366073.1">
    <property type="nucleotide sequence ID" value="NZ_MLBF01000034.1"/>
</dbReference>
<evidence type="ECO:0000256" key="8">
    <source>
        <dbReference type="SAM" id="Phobius"/>
    </source>
</evidence>
<dbReference type="PANTHER" id="PTHR43568:SF1">
    <property type="entry name" value="P PROTEIN"/>
    <property type="match status" value="1"/>
</dbReference>
<dbReference type="CDD" id="cd01116">
    <property type="entry name" value="P_permease"/>
    <property type="match status" value="1"/>
</dbReference>
<evidence type="ECO:0000256" key="7">
    <source>
        <dbReference type="ARBA" id="ARBA00023136"/>
    </source>
</evidence>
<feature type="transmembrane region" description="Helical" evidence="8">
    <location>
        <begin position="225"/>
        <end position="242"/>
    </location>
</feature>
<dbReference type="EMBL" id="MLBF01000034">
    <property type="protein sequence ID" value="OLN29279.1"/>
    <property type="molecule type" value="Genomic_DNA"/>
</dbReference>
<dbReference type="STRING" id="1888891.DSOL_3616"/>
<evidence type="ECO:0000256" key="5">
    <source>
        <dbReference type="ARBA" id="ARBA00022692"/>
    </source>
</evidence>
<dbReference type="InterPro" id="IPR000802">
    <property type="entry name" value="Arsenical_pump_ArsB"/>
</dbReference>
<evidence type="ECO:0000313" key="11">
    <source>
        <dbReference type="Proteomes" id="UP000186102"/>
    </source>
</evidence>
<feature type="transmembrane region" description="Helical" evidence="8">
    <location>
        <begin position="178"/>
        <end position="197"/>
    </location>
</feature>
<comment type="caution">
    <text evidence="10">The sequence shown here is derived from an EMBL/GenBank/DDBJ whole genome shotgun (WGS) entry which is preliminary data.</text>
</comment>
<dbReference type="InterPro" id="IPR051475">
    <property type="entry name" value="Diverse_Ion_Transporter"/>
</dbReference>
<organism evidence="10 11">
    <name type="scientific">Desulfosporosinus metallidurans</name>
    <dbReference type="NCBI Taxonomy" id="1888891"/>
    <lineage>
        <taxon>Bacteria</taxon>
        <taxon>Bacillati</taxon>
        <taxon>Bacillota</taxon>
        <taxon>Clostridia</taxon>
        <taxon>Eubacteriales</taxon>
        <taxon>Desulfitobacteriaceae</taxon>
        <taxon>Desulfosporosinus</taxon>
    </lineage>
</organism>
<dbReference type="Proteomes" id="UP000186102">
    <property type="component" value="Unassembled WGS sequence"/>
</dbReference>
<feature type="transmembrane region" description="Helical" evidence="8">
    <location>
        <begin position="272"/>
        <end position="294"/>
    </location>
</feature>
<protein>
    <submittedName>
        <fullName evidence="10">Na+/H+ antiporter NhaD type</fullName>
    </submittedName>
</protein>
<name>A0A1Q8QPL1_9FIRM</name>
<proteinExistence type="inferred from homology"/>
<evidence type="ECO:0000256" key="2">
    <source>
        <dbReference type="ARBA" id="ARBA00009843"/>
    </source>
</evidence>
<accession>A0A1Q8QPL1</accession>
<evidence type="ECO:0000259" key="9">
    <source>
        <dbReference type="Pfam" id="PF03600"/>
    </source>
</evidence>
<evidence type="ECO:0000313" key="10">
    <source>
        <dbReference type="EMBL" id="OLN29279.1"/>
    </source>
</evidence>
<evidence type="ECO:0000256" key="6">
    <source>
        <dbReference type="ARBA" id="ARBA00022989"/>
    </source>
</evidence>
<feature type="transmembrane region" description="Helical" evidence="8">
    <location>
        <begin position="53"/>
        <end position="72"/>
    </location>
</feature>
<dbReference type="Pfam" id="PF03600">
    <property type="entry name" value="CitMHS"/>
    <property type="match status" value="1"/>
</dbReference>
<keyword evidence="3" id="KW-0813">Transport</keyword>
<evidence type="ECO:0000256" key="3">
    <source>
        <dbReference type="ARBA" id="ARBA00022448"/>
    </source>
</evidence>
<sequence length="427" mass="46340">MILNSPVIITLVIFFLTYGLIISEMINRTVVALIGASLILFANVINQEQAIKYIDFNTIGLLIGMMIIVGITRRTGVFEYMAIKAAKLAKGDPLLIMASLSAVTAITSALLDNVTTVLLIVPVTFSICYKLEIDPFPFLISQILASNIGGTATLIGDPPNIMIGSVSGLSFMDFLSNLFVPILVTFIATILVLRVVYRKQLITSELSKSRIMELQEVEAIKDYALLKKSLLVLTLTILGFIFHNMLHLEPATIALGGATFLIFITKEEPEDILLAVEWPTLFFFAGLFIIVGALDHVGVIEWVARKSIEATSGAVVSTTMLILWLSAIASAFIDNIPFVATMIPLIQKMGQIGGIENLRPFWWALSLGACLGGNGTLIGASANVIVAGLSEKNGVVITFRGFMKIAFPLMILSIIISSVYIFVAYLI</sequence>
<keyword evidence="11" id="KW-1185">Reference proteome</keyword>
<feature type="transmembrane region" description="Helical" evidence="8">
    <location>
        <begin position="30"/>
        <end position="47"/>
    </location>
</feature>
<feature type="transmembrane region" description="Helical" evidence="8">
    <location>
        <begin position="361"/>
        <end position="385"/>
    </location>
</feature>
<dbReference type="OrthoDB" id="9765532at2"/>
<feature type="transmembrane region" description="Helical" evidence="8">
    <location>
        <begin position="93"/>
        <end position="111"/>
    </location>
</feature>
<keyword evidence="7 8" id="KW-0472">Membrane</keyword>
<keyword evidence="5 8" id="KW-0812">Transmembrane</keyword>
<dbReference type="InterPro" id="IPR004680">
    <property type="entry name" value="Cit_transptr-like_dom"/>
</dbReference>
<feature type="domain" description="Citrate transporter-like" evidence="9">
    <location>
        <begin position="18"/>
        <end position="368"/>
    </location>
</feature>
<comment type="subcellular location">
    <subcellularLocation>
        <location evidence="1">Cell membrane</location>
        <topology evidence="1">Multi-pass membrane protein</topology>
    </subcellularLocation>
</comment>
<gene>
    <name evidence="10" type="ORF">DSOL_3616</name>
</gene>
<comment type="similarity">
    <text evidence="2">Belongs to the CitM (TC 2.A.11) transporter family.</text>
</comment>
<evidence type="ECO:0000256" key="4">
    <source>
        <dbReference type="ARBA" id="ARBA00022475"/>
    </source>
</evidence>
<dbReference type="PANTHER" id="PTHR43568">
    <property type="entry name" value="P PROTEIN"/>
    <property type="match status" value="1"/>
</dbReference>
<feature type="transmembrane region" description="Helical" evidence="8">
    <location>
        <begin position="405"/>
        <end position="426"/>
    </location>
</feature>
<feature type="transmembrane region" description="Helical" evidence="8">
    <location>
        <begin position="6"/>
        <end position="23"/>
    </location>
</feature>
<dbReference type="AlphaFoldDB" id="A0A1Q8QPL1"/>
<dbReference type="GO" id="GO:0005886">
    <property type="term" value="C:plasma membrane"/>
    <property type="evidence" value="ECO:0007669"/>
    <property type="project" value="UniProtKB-SubCell"/>
</dbReference>
<evidence type="ECO:0000256" key="1">
    <source>
        <dbReference type="ARBA" id="ARBA00004651"/>
    </source>
</evidence>
<feature type="transmembrane region" description="Helical" evidence="8">
    <location>
        <begin position="314"/>
        <end position="340"/>
    </location>
</feature>
<keyword evidence="4" id="KW-1003">Cell membrane</keyword>
<keyword evidence="6 8" id="KW-1133">Transmembrane helix</keyword>
<dbReference type="GO" id="GO:0015105">
    <property type="term" value="F:arsenite transmembrane transporter activity"/>
    <property type="evidence" value="ECO:0007669"/>
    <property type="project" value="InterPro"/>
</dbReference>
<reference evidence="10 11" key="1">
    <citation type="submission" date="2016-09" db="EMBL/GenBank/DDBJ databases">
        <title>Complete genome of Desulfosporosinus sp. OL.</title>
        <authorList>
            <person name="Mardanov A."/>
            <person name="Beletsky A."/>
            <person name="Panova A."/>
            <person name="Karnachuk O."/>
            <person name="Ravin N."/>
        </authorList>
    </citation>
    <scope>NUCLEOTIDE SEQUENCE [LARGE SCALE GENOMIC DNA]</scope>
    <source>
        <strain evidence="10 11">OL</strain>
    </source>
</reference>
<dbReference type="PRINTS" id="PR00758">
    <property type="entry name" value="ARSENICPUMP"/>
</dbReference>